<evidence type="ECO:0000256" key="2">
    <source>
        <dbReference type="ARBA" id="ARBA00011322"/>
    </source>
</evidence>
<dbReference type="Pfam" id="PF00149">
    <property type="entry name" value="Metallophos"/>
    <property type="match status" value="1"/>
</dbReference>
<keyword evidence="8" id="KW-0235">DNA replication</keyword>
<sequence>MRVLHTADWHFGRTLEGRSRMEEQEAFVDELVQIVNEEAIDVILLAGDVYDTVNPPAAAEQLFYESMERLSDQGRRSIVIISGNHDHPDRLAAASSLLRRQGITLIGQPSEQAVRIQLARTNEEAIIAALPYPSEARLKQLLTHNNEEEAIRSAYSDKVAQLFARQTAAFRSDTVNLMMSHLYVLGGKETESERPIQVGGAYTVHPDAFYPVLEEELLQAQYVALGHLHRPQMVKGKGVIRYSGSPIAYSFSEAGQTKSVTVFDATPGAVITPEEKYLTSGKVLSTWTAKGGYAELCSWLDEGRDAEAWLDVSVHLTEALTMEQIQHIRRAHGGIVHIRPIYPEMEAIAIEEGQRSAMPVHELFRRFYERQTGGAAPDDALVDLFLELIGEEEPVEEETAG</sequence>
<evidence type="ECO:0000256" key="3">
    <source>
        <dbReference type="ARBA" id="ARBA00013365"/>
    </source>
</evidence>
<keyword evidence="12" id="KW-1185">Reference proteome</keyword>
<dbReference type="Pfam" id="PF12320">
    <property type="entry name" value="SbcD_C"/>
    <property type="match status" value="1"/>
</dbReference>
<evidence type="ECO:0000256" key="4">
    <source>
        <dbReference type="ARBA" id="ARBA00022722"/>
    </source>
</evidence>
<dbReference type="NCBIfam" id="TIGR00619">
    <property type="entry name" value="sbcd"/>
    <property type="match status" value="1"/>
</dbReference>
<comment type="similarity">
    <text evidence="1 8">Belongs to the SbcD family.</text>
</comment>
<feature type="domain" description="Nuclease SbcCD subunit D C-terminal" evidence="10">
    <location>
        <begin position="288"/>
        <end position="372"/>
    </location>
</feature>
<dbReference type="CDD" id="cd00840">
    <property type="entry name" value="MPP_Mre11_N"/>
    <property type="match status" value="1"/>
</dbReference>
<dbReference type="InterPro" id="IPR050535">
    <property type="entry name" value="DNA_Repair-Maintenance_Comp"/>
</dbReference>
<organism evidence="11 12">
    <name type="scientific">Paenibacillus arenosi</name>
    <dbReference type="NCBI Taxonomy" id="2774142"/>
    <lineage>
        <taxon>Bacteria</taxon>
        <taxon>Bacillati</taxon>
        <taxon>Bacillota</taxon>
        <taxon>Bacilli</taxon>
        <taxon>Bacillales</taxon>
        <taxon>Paenibacillaceae</taxon>
        <taxon>Paenibacillus</taxon>
    </lineage>
</organism>
<comment type="caution">
    <text evidence="11">The sequence shown here is derived from an EMBL/GenBank/DDBJ whole genome shotgun (WGS) entry which is preliminary data.</text>
</comment>
<evidence type="ECO:0000256" key="8">
    <source>
        <dbReference type="RuleBase" id="RU363069"/>
    </source>
</evidence>
<dbReference type="EMBL" id="JACYTN010000001">
    <property type="protein sequence ID" value="MBD8496703.1"/>
    <property type="molecule type" value="Genomic_DNA"/>
</dbReference>
<evidence type="ECO:0000313" key="12">
    <source>
        <dbReference type="Proteomes" id="UP000634529"/>
    </source>
</evidence>
<dbReference type="Proteomes" id="UP000634529">
    <property type="component" value="Unassembled WGS sequence"/>
</dbReference>
<dbReference type="InterPro" id="IPR029052">
    <property type="entry name" value="Metallo-depent_PP-like"/>
</dbReference>
<keyword evidence="5 8" id="KW-0378">Hydrolase</keyword>
<dbReference type="Gene3D" id="3.60.21.10">
    <property type="match status" value="1"/>
</dbReference>
<dbReference type="PANTHER" id="PTHR30337:SF0">
    <property type="entry name" value="NUCLEASE SBCCD SUBUNIT D"/>
    <property type="match status" value="1"/>
</dbReference>
<accession>A0ABR9ASM5</accession>
<evidence type="ECO:0000259" key="9">
    <source>
        <dbReference type="Pfam" id="PF00149"/>
    </source>
</evidence>
<keyword evidence="8" id="KW-0255">Endonuclease</keyword>
<feature type="domain" description="Calcineurin-like phosphoesterase" evidence="9">
    <location>
        <begin position="1"/>
        <end position="230"/>
    </location>
</feature>
<evidence type="ECO:0000256" key="7">
    <source>
        <dbReference type="ARBA" id="ARBA00023172"/>
    </source>
</evidence>
<dbReference type="InterPro" id="IPR004843">
    <property type="entry name" value="Calcineurin-like_PHP"/>
</dbReference>
<dbReference type="InterPro" id="IPR041796">
    <property type="entry name" value="Mre11_N"/>
</dbReference>
<dbReference type="PANTHER" id="PTHR30337">
    <property type="entry name" value="COMPONENT OF ATP-DEPENDENT DSDNA EXONUCLEASE"/>
    <property type="match status" value="1"/>
</dbReference>
<dbReference type="SUPFAM" id="SSF56300">
    <property type="entry name" value="Metallo-dependent phosphatases"/>
    <property type="match status" value="1"/>
</dbReference>
<keyword evidence="6 8" id="KW-0269">Exonuclease</keyword>
<evidence type="ECO:0000256" key="6">
    <source>
        <dbReference type="ARBA" id="ARBA00022839"/>
    </source>
</evidence>
<evidence type="ECO:0000256" key="5">
    <source>
        <dbReference type="ARBA" id="ARBA00022801"/>
    </source>
</evidence>
<comment type="function">
    <text evidence="8">SbcCD cleaves DNA hairpin structures. These structures can inhibit DNA replication and are intermediates in certain DNA recombination reactions. The complex acts as a 3'-&gt;5' double strand exonuclease that can open hairpins. It also has a 5' single-strand endonuclease activity.</text>
</comment>
<keyword evidence="4 8" id="KW-0540">Nuclease</keyword>
<dbReference type="GO" id="GO:0004527">
    <property type="term" value="F:exonuclease activity"/>
    <property type="evidence" value="ECO:0007669"/>
    <property type="project" value="UniProtKB-KW"/>
</dbReference>
<name>A0ABR9ASM5_9BACL</name>
<evidence type="ECO:0000256" key="1">
    <source>
        <dbReference type="ARBA" id="ARBA00010555"/>
    </source>
</evidence>
<protein>
    <recommendedName>
        <fullName evidence="3 8">Nuclease SbcCD subunit D</fullName>
    </recommendedName>
</protein>
<keyword evidence="7 8" id="KW-0233">DNA recombination</keyword>
<proteinExistence type="inferred from homology"/>
<comment type="subunit">
    <text evidence="2 8">Heterodimer of SbcC and SbcD.</text>
</comment>
<reference evidence="11 12" key="1">
    <citation type="submission" date="2020-09" db="EMBL/GenBank/DDBJ databases">
        <title>Paenibacillus sp. CAU 1523 isolated from sand of Haeundae Beach.</title>
        <authorList>
            <person name="Kim W."/>
        </authorList>
    </citation>
    <scope>NUCLEOTIDE SEQUENCE [LARGE SCALE GENOMIC DNA]</scope>
    <source>
        <strain evidence="11 12">CAU 1523</strain>
    </source>
</reference>
<dbReference type="RefSeq" id="WP_192023155.1">
    <property type="nucleotide sequence ID" value="NZ_JACYTN010000001.1"/>
</dbReference>
<dbReference type="InterPro" id="IPR004593">
    <property type="entry name" value="SbcD"/>
</dbReference>
<gene>
    <name evidence="8" type="primary">sbcD</name>
    <name evidence="11" type="ORF">IFO66_00125</name>
</gene>
<evidence type="ECO:0000259" key="10">
    <source>
        <dbReference type="Pfam" id="PF12320"/>
    </source>
</evidence>
<evidence type="ECO:0000313" key="11">
    <source>
        <dbReference type="EMBL" id="MBD8496703.1"/>
    </source>
</evidence>
<dbReference type="InterPro" id="IPR026843">
    <property type="entry name" value="SbcD_C"/>
</dbReference>